<sequence length="76" mass="8193">MVIKIDFTVIGEEKMHCAGCESRVRLALSRLAGVQEVLANAKTQHIAVVINPDQVTTEEVQAQLKDAGFEAAVSTL</sequence>
<dbReference type="Pfam" id="PF00403">
    <property type="entry name" value="HMA"/>
    <property type="match status" value="1"/>
</dbReference>
<evidence type="ECO:0000313" key="2">
    <source>
        <dbReference type="EMBL" id="MBF8179082.1"/>
    </source>
</evidence>
<keyword evidence="3" id="KW-1185">Reference proteome</keyword>
<evidence type="ECO:0000313" key="3">
    <source>
        <dbReference type="Proteomes" id="UP000657372"/>
    </source>
</evidence>
<protein>
    <submittedName>
        <fullName evidence="2">Heavy-metal-associated domain-containing protein</fullName>
    </submittedName>
</protein>
<reference evidence="2 3" key="1">
    <citation type="submission" date="2020-11" db="EMBL/GenBank/DDBJ databases">
        <title>WGS of Herminiimonas contaminans strain Marseille-Q4544 isolated from planarians Schmidtea mediterranea.</title>
        <authorList>
            <person name="Kangale L."/>
        </authorList>
    </citation>
    <scope>NUCLEOTIDE SEQUENCE [LARGE SCALE GENOMIC DNA]</scope>
    <source>
        <strain evidence="2 3">Marseille-Q4544</strain>
    </source>
</reference>
<dbReference type="CDD" id="cd00371">
    <property type="entry name" value="HMA"/>
    <property type="match status" value="1"/>
</dbReference>
<name>A0ABS0EW65_9BURK</name>
<feature type="domain" description="HMA" evidence="1">
    <location>
        <begin position="6"/>
        <end position="72"/>
    </location>
</feature>
<proteinExistence type="predicted"/>
<dbReference type="InterPro" id="IPR006121">
    <property type="entry name" value="HMA_dom"/>
</dbReference>
<dbReference type="RefSeq" id="WP_041296491.1">
    <property type="nucleotide sequence ID" value="NZ_JADOEL010000015.1"/>
</dbReference>
<dbReference type="Proteomes" id="UP000657372">
    <property type="component" value="Unassembled WGS sequence"/>
</dbReference>
<accession>A0ABS0EW65</accession>
<dbReference type="PROSITE" id="PS50846">
    <property type="entry name" value="HMA_2"/>
    <property type="match status" value="1"/>
</dbReference>
<dbReference type="InterPro" id="IPR036163">
    <property type="entry name" value="HMA_dom_sf"/>
</dbReference>
<evidence type="ECO:0000259" key="1">
    <source>
        <dbReference type="PROSITE" id="PS50846"/>
    </source>
</evidence>
<dbReference type="SUPFAM" id="SSF55008">
    <property type="entry name" value="HMA, heavy metal-associated domain"/>
    <property type="match status" value="1"/>
</dbReference>
<dbReference type="EMBL" id="JADOEL010000015">
    <property type="protein sequence ID" value="MBF8179082.1"/>
    <property type="molecule type" value="Genomic_DNA"/>
</dbReference>
<comment type="caution">
    <text evidence="2">The sequence shown here is derived from an EMBL/GenBank/DDBJ whole genome shotgun (WGS) entry which is preliminary data.</text>
</comment>
<dbReference type="Gene3D" id="3.30.70.100">
    <property type="match status" value="1"/>
</dbReference>
<gene>
    <name evidence="2" type="ORF">IXC47_15460</name>
</gene>
<organism evidence="2 3">
    <name type="scientific">Herminiimonas contaminans</name>
    <dbReference type="NCBI Taxonomy" id="1111140"/>
    <lineage>
        <taxon>Bacteria</taxon>
        <taxon>Pseudomonadati</taxon>
        <taxon>Pseudomonadota</taxon>
        <taxon>Betaproteobacteria</taxon>
        <taxon>Burkholderiales</taxon>
        <taxon>Oxalobacteraceae</taxon>
        <taxon>Herminiimonas</taxon>
    </lineage>
</organism>